<dbReference type="AlphaFoldDB" id="A0A1S2VII0"/>
<dbReference type="RefSeq" id="WP_071504599.1">
    <property type="nucleotide sequence ID" value="NZ_MORL01000010.1"/>
</dbReference>
<name>A0A1S2VII0_9BACT</name>
<dbReference type="Gene3D" id="3.50.50.60">
    <property type="entry name" value="FAD/NAD(P)-binding domain"/>
    <property type="match status" value="2"/>
</dbReference>
<dbReference type="EMBL" id="MORL01000010">
    <property type="protein sequence ID" value="OIN57658.1"/>
    <property type="molecule type" value="Genomic_DNA"/>
</dbReference>
<dbReference type="OrthoDB" id="9778740at2"/>
<dbReference type="SUPFAM" id="SSF51905">
    <property type="entry name" value="FAD/NAD(P)-binding domain"/>
    <property type="match status" value="1"/>
</dbReference>
<proteinExistence type="predicted"/>
<evidence type="ECO:0000313" key="2">
    <source>
        <dbReference type="Proteomes" id="UP000181790"/>
    </source>
</evidence>
<dbReference type="GO" id="GO:0004497">
    <property type="term" value="F:monooxygenase activity"/>
    <property type="evidence" value="ECO:0007669"/>
    <property type="project" value="UniProtKB-KW"/>
</dbReference>
<reference evidence="1 2" key="1">
    <citation type="submission" date="2016-10" db="EMBL/GenBank/DDBJ databases">
        <title>Arsenicibacter rosenii gen. nov., sp. nov., an efficient arsenic-methylating bacterium isolated from an arsenic-contaminated paddy soil.</title>
        <authorList>
            <person name="Huang K."/>
        </authorList>
    </citation>
    <scope>NUCLEOTIDE SEQUENCE [LARGE SCALE GENOMIC DNA]</scope>
    <source>
        <strain evidence="1 2">SM-1</strain>
    </source>
</reference>
<keyword evidence="1" id="KW-0503">Monooxygenase</keyword>
<dbReference type="PANTHER" id="PTHR42877">
    <property type="entry name" value="L-ORNITHINE N(5)-MONOOXYGENASE-RELATED"/>
    <property type="match status" value="1"/>
</dbReference>
<accession>A0A1S2VII0</accession>
<gene>
    <name evidence="1" type="ORF">BLX24_18070</name>
</gene>
<protein>
    <submittedName>
        <fullName evidence="1">4-hydroxyacetophenone monooxygenase</fullName>
    </submittedName>
</protein>
<dbReference type="PANTHER" id="PTHR42877:SF4">
    <property type="entry name" value="FAD_NAD(P)-BINDING DOMAIN-CONTAINING PROTEIN-RELATED"/>
    <property type="match status" value="1"/>
</dbReference>
<sequence length="502" mass="55644">MKTTIDVAVIGAGFAGIGAAIRLKSEGHHSFVVLERAASIGGTWRENTYPGCGCDIPSYLYSFSFAPSAAWSRVYAGQAEILAYLNDCVASYDLQPHLRFQTSVVKAVFSEAHGHWTLTTQRGEVITARVVISAIGALDKPAFPKINGMEAFQGTAFHSARWDHACDLRGKRVAVIGTGASAVQLVPEVAKVAGELRVFQRTAPYVMPRLDGPVPRFMQSVLRTLPVVQRILRESIYWVNEGQGLSFWGHKTLNRIGTWRALRHLHRQIADPALRRQLTPDYVLGCKRVLFSNDYYPALTRPNVSLVTERIAAITADSVKTQDGQEYPADVIIYSTGFQLAGGLFSMPFIGRNGRTLIQDWVSDGVSSLHGMAFSGYPNLLLLVGPNTGLGHNSIIHVIESQINYVLDYIRFLDRCGPDAALDVRPEVQQQYQASLQQRFSPTVWASGCRSWYMDKQGSNTALWPGSTMDYRARTRRINPNDFTVIHGYPEKVYTAPDDVFV</sequence>
<organism evidence="1 2">
    <name type="scientific">Arsenicibacter rosenii</name>
    <dbReference type="NCBI Taxonomy" id="1750698"/>
    <lineage>
        <taxon>Bacteria</taxon>
        <taxon>Pseudomonadati</taxon>
        <taxon>Bacteroidota</taxon>
        <taxon>Cytophagia</taxon>
        <taxon>Cytophagales</taxon>
        <taxon>Spirosomataceae</taxon>
        <taxon>Arsenicibacter</taxon>
    </lineage>
</organism>
<dbReference type="InterPro" id="IPR036188">
    <property type="entry name" value="FAD/NAD-bd_sf"/>
</dbReference>
<dbReference type="Pfam" id="PF13738">
    <property type="entry name" value="Pyr_redox_3"/>
    <property type="match status" value="1"/>
</dbReference>
<dbReference type="InterPro" id="IPR051209">
    <property type="entry name" value="FAD-bind_Monooxygenase_sf"/>
</dbReference>
<dbReference type="PRINTS" id="PR00411">
    <property type="entry name" value="PNDRDTASEI"/>
</dbReference>
<comment type="caution">
    <text evidence="1">The sequence shown here is derived from an EMBL/GenBank/DDBJ whole genome shotgun (WGS) entry which is preliminary data.</text>
</comment>
<keyword evidence="1" id="KW-0560">Oxidoreductase</keyword>
<dbReference type="Proteomes" id="UP000181790">
    <property type="component" value="Unassembled WGS sequence"/>
</dbReference>
<keyword evidence="2" id="KW-1185">Reference proteome</keyword>
<evidence type="ECO:0000313" key="1">
    <source>
        <dbReference type="EMBL" id="OIN57658.1"/>
    </source>
</evidence>